<keyword evidence="2 6" id="KW-0067">ATP-binding</keyword>
<keyword evidence="4 6" id="KW-0505">Motor protein</keyword>
<proteinExistence type="inferred from homology"/>
<dbReference type="PROSITE" id="PS50096">
    <property type="entry name" value="IQ"/>
    <property type="match status" value="1"/>
</dbReference>
<dbReference type="Gene3D" id="1.20.120.720">
    <property type="entry name" value="Myosin VI head, motor domain, U50 subdomain"/>
    <property type="match status" value="2"/>
</dbReference>
<dbReference type="InterPro" id="IPR001609">
    <property type="entry name" value="Myosin_head_motor_dom-like"/>
</dbReference>
<keyword evidence="1 6" id="KW-0547">Nucleotide-binding</keyword>
<evidence type="ECO:0000256" key="2">
    <source>
        <dbReference type="ARBA" id="ARBA00022840"/>
    </source>
</evidence>
<evidence type="ECO:0000256" key="7">
    <source>
        <dbReference type="SAM" id="MobiDB-lite"/>
    </source>
</evidence>
<evidence type="ECO:0000256" key="4">
    <source>
        <dbReference type="ARBA" id="ARBA00023175"/>
    </source>
</evidence>
<dbReference type="GO" id="GO:0005737">
    <property type="term" value="C:cytoplasm"/>
    <property type="evidence" value="ECO:0007669"/>
    <property type="project" value="TreeGrafter"/>
</dbReference>
<feature type="region of interest" description="Disordered" evidence="7">
    <location>
        <begin position="101"/>
        <end position="164"/>
    </location>
</feature>
<feature type="domain" description="Myosin motor" evidence="8">
    <location>
        <begin position="1"/>
        <end position="888"/>
    </location>
</feature>
<feature type="region of interest" description="Disordered" evidence="7">
    <location>
        <begin position="489"/>
        <end position="518"/>
    </location>
</feature>
<accession>A0AAE0YE67</accession>
<dbReference type="GO" id="GO:0007015">
    <property type="term" value="P:actin filament organization"/>
    <property type="evidence" value="ECO:0007669"/>
    <property type="project" value="TreeGrafter"/>
</dbReference>
<dbReference type="AlphaFoldDB" id="A0AAE0YE67"/>
<feature type="region of interest" description="Actin-binding" evidence="6">
    <location>
        <begin position="756"/>
        <end position="778"/>
    </location>
</feature>
<dbReference type="Gene3D" id="1.20.58.530">
    <property type="match status" value="1"/>
</dbReference>
<keyword evidence="10" id="KW-1185">Reference proteome</keyword>
<evidence type="ECO:0000259" key="8">
    <source>
        <dbReference type="PROSITE" id="PS51456"/>
    </source>
</evidence>
<dbReference type="PANTHER" id="PTHR13140">
    <property type="entry name" value="MYOSIN"/>
    <property type="match status" value="1"/>
</dbReference>
<evidence type="ECO:0000256" key="3">
    <source>
        <dbReference type="ARBA" id="ARBA00023123"/>
    </source>
</evidence>
<feature type="region of interest" description="Disordered" evidence="7">
    <location>
        <begin position="915"/>
        <end position="958"/>
    </location>
</feature>
<dbReference type="EMBL" id="JAWDGP010006345">
    <property type="protein sequence ID" value="KAK3742726.1"/>
    <property type="molecule type" value="Genomic_DNA"/>
</dbReference>
<keyword evidence="5 6" id="KW-0009">Actin-binding</keyword>
<evidence type="ECO:0000313" key="10">
    <source>
        <dbReference type="Proteomes" id="UP001283361"/>
    </source>
</evidence>
<dbReference type="PROSITE" id="PS51456">
    <property type="entry name" value="MYOSIN_MOTOR"/>
    <property type="match status" value="1"/>
</dbReference>
<comment type="caution">
    <text evidence="9">The sequence shown here is derived from an EMBL/GenBank/DDBJ whole genome shotgun (WGS) entry which is preliminary data.</text>
</comment>
<dbReference type="GO" id="GO:0016459">
    <property type="term" value="C:myosin complex"/>
    <property type="evidence" value="ECO:0007669"/>
    <property type="project" value="UniProtKB-KW"/>
</dbReference>
<dbReference type="SMART" id="SM00242">
    <property type="entry name" value="MYSc"/>
    <property type="match status" value="1"/>
</dbReference>
<dbReference type="PANTHER" id="PTHR13140:SF498">
    <property type="entry name" value="DACHS, ISOFORM E"/>
    <property type="match status" value="1"/>
</dbReference>
<organism evidence="9 10">
    <name type="scientific">Elysia crispata</name>
    <name type="common">lettuce slug</name>
    <dbReference type="NCBI Taxonomy" id="231223"/>
    <lineage>
        <taxon>Eukaryota</taxon>
        <taxon>Metazoa</taxon>
        <taxon>Spiralia</taxon>
        <taxon>Lophotrochozoa</taxon>
        <taxon>Mollusca</taxon>
        <taxon>Gastropoda</taxon>
        <taxon>Heterobranchia</taxon>
        <taxon>Euthyneura</taxon>
        <taxon>Panpulmonata</taxon>
        <taxon>Sacoglossa</taxon>
        <taxon>Placobranchoidea</taxon>
        <taxon>Plakobranchidae</taxon>
        <taxon>Elysia</taxon>
    </lineage>
</organism>
<evidence type="ECO:0000256" key="6">
    <source>
        <dbReference type="PROSITE-ProRule" id="PRU00782"/>
    </source>
</evidence>
<dbReference type="Proteomes" id="UP001283361">
    <property type="component" value="Unassembled WGS sequence"/>
</dbReference>
<dbReference type="Gene3D" id="1.10.10.820">
    <property type="match status" value="1"/>
</dbReference>
<dbReference type="SUPFAM" id="SSF52540">
    <property type="entry name" value="P-loop containing nucleoside triphosphate hydrolases"/>
    <property type="match status" value="1"/>
</dbReference>
<dbReference type="PRINTS" id="PR00193">
    <property type="entry name" value="MYOSINHEAVY"/>
</dbReference>
<dbReference type="Gene3D" id="3.40.850.10">
    <property type="entry name" value="Kinesin motor domain"/>
    <property type="match status" value="2"/>
</dbReference>
<protein>
    <recommendedName>
        <fullName evidence="8">Myosin motor domain-containing protein</fullName>
    </recommendedName>
</protein>
<feature type="compositionally biased region" description="Low complexity" evidence="7">
    <location>
        <begin position="101"/>
        <end position="118"/>
    </location>
</feature>
<dbReference type="InterPro" id="IPR036961">
    <property type="entry name" value="Kinesin_motor_dom_sf"/>
</dbReference>
<feature type="compositionally biased region" description="Low complexity" evidence="7">
    <location>
        <begin position="498"/>
        <end position="518"/>
    </location>
</feature>
<dbReference type="GO" id="GO:0003774">
    <property type="term" value="F:cytoskeletal motor activity"/>
    <property type="evidence" value="ECO:0007669"/>
    <property type="project" value="UniProtKB-UniRule"/>
</dbReference>
<dbReference type="Gene3D" id="1.20.5.4820">
    <property type="match status" value="1"/>
</dbReference>
<gene>
    <name evidence="9" type="ORF">RRG08_025668</name>
</gene>
<keyword evidence="3 6" id="KW-0518">Myosin</keyword>
<dbReference type="GO" id="GO:0016020">
    <property type="term" value="C:membrane"/>
    <property type="evidence" value="ECO:0007669"/>
    <property type="project" value="TreeGrafter"/>
</dbReference>
<name>A0AAE0YE67_9GAST</name>
<dbReference type="Pfam" id="PF00063">
    <property type="entry name" value="Myosin_head"/>
    <property type="match status" value="2"/>
</dbReference>
<sequence>MTGPGTSSLVSHDLTHLVGPLTEESLVKHLQTRFHGGLWQTCIGPQLVCVNGFTRPPELRVLTSDSNRNNDRTSFSFNSGVSGALPSPCSPLPSPVSPLVLPASPSSNTSSSRPSLLSFDRRIDNGASSNPAVQHRQIGSPGLPSPGHSQLDPAGSPVPGTNLQTRGVAINVPAVSVLHMRHSSSTSTCSESAQAVQHGPSDTSCQFMEGMVTTVLSQHADSFHPQVILVSGESGSGKTHCSMEVLRLLLEAAGGGSQTDAFKYLSAALTVVRSMASALTAGNADSSRVGMYIENLTSDCLVYRTKIHCLFVDMNRVTTVPWREQNFHIFYQMLAGLSGEERVKLHLGDKSVRTLRYLTTEIRPGLQDQRDREKFEAWKACLSILEIPVSDVLRVLSSVLLLGNVSFVEGAGQELETEGNAELKSIAALLGVSGVSLYRGFTTQIRVSRGQVCRTITDAATANARRGSLARALYFRTLSAILRRINSMKRRTSHTANSTGSAESRGSSHSSQYSQYNNKPDILHPSLPSFLGLSLSKRSSESFIGILDLFGFETSEPNRLEQLCTNLCAEAMQHYYNTHVFRAPADALQDEGIQQEVDVCYFNNTPVIELLSAQTVGILSILDVLTLSEHATQKEFLEQIRSHHTANNHFFEPLPKDDQLFGIRHFTGRTVYDTSDFLSGNQDLLADDTICVFSRQNCNFGFVSHLFSSEMQPSPDGLTGPCGRKYRLLSSSHQEIESPERSPGTGTLSKDFQARLENILKSVTNAKPHFIRCIKSNDYARPRTFDCETVARQIRALQIKQAVQLMAGGLPHRLRYKMFNTRYRLFVSGPRQTRRAEPSREETKTVLTYFLKVMDESKHPYISTQWYLGRRHIFYSEGTRQSLETMRGERIRSAAMTIQAIWRGQRSRKRVRVLRTQARAASSGVSSHKSRAHSKRQPYNTSSLTPTTPRPQLPPKGERIERVEPAVLSYVCKLWRLDPSKKPAVPTKRAYSVHGNVKISYPQSRCMKTDFPEASERDSFKKGDIVTVLGPSATRGHHIVQKGDTILHVPYTRMAIQTVHETSGLNI</sequence>
<dbReference type="GO" id="GO:0005524">
    <property type="term" value="F:ATP binding"/>
    <property type="evidence" value="ECO:0007669"/>
    <property type="project" value="UniProtKB-UniRule"/>
</dbReference>
<feature type="binding site" evidence="6">
    <location>
        <begin position="232"/>
        <end position="239"/>
    </location>
    <ligand>
        <name>ATP</name>
        <dbReference type="ChEBI" id="CHEBI:30616"/>
    </ligand>
</feature>
<dbReference type="GO" id="GO:0051015">
    <property type="term" value="F:actin filament binding"/>
    <property type="evidence" value="ECO:0007669"/>
    <property type="project" value="TreeGrafter"/>
</dbReference>
<comment type="similarity">
    <text evidence="6">Belongs to the TRAFAC class myosin-kinesin ATPase superfamily. Myosin family.</text>
</comment>
<dbReference type="InterPro" id="IPR027417">
    <property type="entry name" value="P-loop_NTPase"/>
</dbReference>
<evidence type="ECO:0000256" key="5">
    <source>
        <dbReference type="ARBA" id="ARBA00023203"/>
    </source>
</evidence>
<reference evidence="9" key="1">
    <citation type="journal article" date="2023" name="G3 (Bethesda)">
        <title>A reference genome for the long-term kleptoplast-retaining sea slug Elysia crispata morphotype clarki.</title>
        <authorList>
            <person name="Eastman K.E."/>
            <person name="Pendleton A.L."/>
            <person name="Shaikh M.A."/>
            <person name="Suttiyut T."/>
            <person name="Ogas R."/>
            <person name="Tomko P."/>
            <person name="Gavelis G."/>
            <person name="Widhalm J.R."/>
            <person name="Wisecaver J.H."/>
        </authorList>
    </citation>
    <scope>NUCLEOTIDE SEQUENCE</scope>
    <source>
        <strain evidence="9">ECLA1</strain>
    </source>
</reference>
<evidence type="ECO:0000313" key="9">
    <source>
        <dbReference type="EMBL" id="KAK3742726.1"/>
    </source>
</evidence>
<evidence type="ECO:0000256" key="1">
    <source>
        <dbReference type="ARBA" id="ARBA00022741"/>
    </source>
</evidence>